<organism evidence="1 2">
    <name type="scientific">Elysia crispata</name>
    <name type="common">lettuce slug</name>
    <dbReference type="NCBI Taxonomy" id="231223"/>
    <lineage>
        <taxon>Eukaryota</taxon>
        <taxon>Metazoa</taxon>
        <taxon>Spiralia</taxon>
        <taxon>Lophotrochozoa</taxon>
        <taxon>Mollusca</taxon>
        <taxon>Gastropoda</taxon>
        <taxon>Heterobranchia</taxon>
        <taxon>Euthyneura</taxon>
        <taxon>Panpulmonata</taxon>
        <taxon>Sacoglossa</taxon>
        <taxon>Placobranchoidea</taxon>
        <taxon>Plakobranchidae</taxon>
        <taxon>Elysia</taxon>
    </lineage>
</organism>
<proteinExistence type="predicted"/>
<reference evidence="1" key="1">
    <citation type="journal article" date="2023" name="G3 (Bethesda)">
        <title>A reference genome for the long-term kleptoplast-retaining sea slug Elysia crispata morphotype clarki.</title>
        <authorList>
            <person name="Eastman K.E."/>
            <person name="Pendleton A.L."/>
            <person name="Shaikh M.A."/>
            <person name="Suttiyut T."/>
            <person name="Ogas R."/>
            <person name="Tomko P."/>
            <person name="Gavelis G."/>
            <person name="Widhalm J.R."/>
            <person name="Wisecaver J.H."/>
        </authorList>
    </citation>
    <scope>NUCLEOTIDE SEQUENCE</scope>
    <source>
        <strain evidence="1">ECLA1</strain>
    </source>
</reference>
<gene>
    <name evidence="1" type="ORF">RRG08_001583</name>
</gene>
<accession>A0AAE1AM01</accession>
<comment type="caution">
    <text evidence="1">The sequence shown here is derived from an EMBL/GenBank/DDBJ whole genome shotgun (WGS) entry which is preliminary data.</text>
</comment>
<protein>
    <submittedName>
        <fullName evidence="1">Uncharacterized protein</fullName>
    </submittedName>
</protein>
<dbReference type="EMBL" id="JAWDGP010001678">
    <property type="protein sequence ID" value="KAK3789192.1"/>
    <property type="molecule type" value="Genomic_DNA"/>
</dbReference>
<sequence>MNSPAPLPVSLAWCYPEDGSPVERITTRPDGGNPLMMSEPVMATNYHHPIIIGHTDALSRCCCCCCCCCYRGVD</sequence>
<dbReference type="AlphaFoldDB" id="A0AAE1AM01"/>
<evidence type="ECO:0000313" key="1">
    <source>
        <dbReference type="EMBL" id="KAK3789192.1"/>
    </source>
</evidence>
<evidence type="ECO:0000313" key="2">
    <source>
        <dbReference type="Proteomes" id="UP001283361"/>
    </source>
</evidence>
<name>A0AAE1AM01_9GAST</name>
<dbReference type="Proteomes" id="UP001283361">
    <property type="component" value="Unassembled WGS sequence"/>
</dbReference>
<keyword evidence="2" id="KW-1185">Reference proteome</keyword>